<evidence type="ECO:0000259" key="1">
    <source>
        <dbReference type="Pfam" id="PF01965"/>
    </source>
</evidence>
<name>A0ABS1Q580_9ACTN</name>
<sequence length="207" mass="22379">MNDAIPYRITVLLFEAVEELDAVGPWETLRFWQELTERDVVVRTASIDGRSVRCGLGLTFTPDGAIDDEPRPDLLIHPGGAGVEILREDQTHLSRLRSFAADGTLLASVCNGSLVFAAAGLLAGLPATSHWSEIDGFVSRHPDVDVRTGPRWVDTGQIVTSAGVAAGIDMALHLIDRLEGVDIAQKVSHVLEYPWSPEASTTVVTEK</sequence>
<dbReference type="InterPro" id="IPR029062">
    <property type="entry name" value="Class_I_gatase-like"/>
</dbReference>
<keyword evidence="3" id="KW-1185">Reference proteome</keyword>
<evidence type="ECO:0000313" key="3">
    <source>
        <dbReference type="Proteomes" id="UP000621510"/>
    </source>
</evidence>
<dbReference type="PANTHER" id="PTHR43130:SF3">
    <property type="entry name" value="HTH-TYPE TRANSCRIPTIONAL REGULATOR RV1931C"/>
    <property type="match status" value="1"/>
</dbReference>
<accession>A0ABS1Q580</accession>
<gene>
    <name evidence="2" type="ORF">JK364_45360</name>
</gene>
<dbReference type="PANTHER" id="PTHR43130">
    <property type="entry name" value="ARAC-FAMILY TRANSCRIPTIONAL REGULATOR"/>
    <property type="match status" value="1"/>
</dbReference>
<protein>
    <submittedName>
        <fullName evidence="2">DJ-1/PfpI family protein</fullName>
    </submittedName>
</protein>
<feature type="domain" description="DJ-1/PfpI" evidence="1">
    <location>
        <begin position="8"/>
        <end position="176"/>
    </location>
</feature>
<proteinExistence type="predicted"/>
<dbReference type="SUPFAM" id="SSF52317">
    <property type="entry name" value="Class I glutamine amidotransferase-like"/>
    <property type="match status" value="1"/>
</dbReference>
<dbReference type="CDD" id="cd03139">
    <property type="entry name" value="GATase1_PfpI_2"/>
    <property type="match status" value="1"/>
</dbReference>
<evidence type="ECO:0000313" key="2">
    <source>
        <dbReference type="EMBL" id="MBL1119520.1"/>
    </source>
</evidence>
<dbReference type="Gene3D" id="3.40.50.880">
    <property type="match status" value="1"/>
</dbReference>
<dbReference type="EMBL" id="JAERRG010000032">
    <property type="protein sequence ID" value="MBL1119520.1"/>
    <property type="molecule type" value="Genomic_DNA"/>
</dbReference>
<organism evidence="2 3">
    <name type="scientific">Streptomyces endocoffeicus</name>
    <dbReference type="NCBI Taxonomy" id="2898945"/>
    <lineage>
        <taxon>Bacteria</taxon>
        <taxon>Bacillati</taxon>
        <taxon>Actinomycetota</taxon>
        <taxon>Actinomycetes</taxon>
        <taxon>Kitasatosporales</taxon>
        <taxon>Streptomycetaceae</taxon>
        <taxon>Streptomyces</taxon>
    </lineage>
</organism>
<dbReference type="InterPro" id="IPR052158">
    <property type="entry name" value="INH-QAR"/>
</dbReference>
<dbReference type="InterPro" id="IPR002818">
    <property type="entry name" value="DJ-1/PfpI"/>
</dbReference>
<comment type="caution">
    <text evidence="2">The sequence shown here is derived from an EMBL/GenBank/DDBJ whole genome shotgun (WGS) entry which is preliminary data.</text>
</comment>
<reference evidence="2 3" key="1">
    <citation type="submission" date="2021-01" db="EMBL/GenBank/DDBJ databases">
        <title>WGS of actinomycetes isolated from Thailand.</title>
        <authorList>
            <person name="Thawai C."/>
        </authorList>
    </citation>
    <scope>NUCLEOTIDE SEQUENCE [LARGE SCALE GENOMIC DNA]</scope>
    <source>
        <strain evidence="2 3">CA3R110</strain>
    </source>
</reference>
<dbReference type="Proteomes" id="UP000621510">
    <property type="component" value="Unassembled WGS sequence"/>
</dbReference>
<dbReference type="Pfam" id="PF01965">
    <property type="entry name" value="DJ-1_PfpI"/>
    <property type="match status" value="1"/>
</dbReference>